<dbReference type="AlphaFoldDB" id="Q7P7Z9"/>
<comment type="caution">
    <text evidence="1">The sequence shown here is derived from an EMBL/GenBank/DDBJ whole genome shotgun (WGS) entry which is preliminary data.</text>
</comment>
<sequence length="70" mass="8487">MMKLLPGSKKAVYIRVSLLEELELWLAKKWKNFNEIWVKNLGLKLALEGKLLHQFRKNLMKYKLKEIKRF</sequence>
<protein>
    <submittedName>
        <fullName evidence="1">Uncharacterized protein</fullName>
    </submittedName>
</protein>
<organism evidence="1 2">
    <name type="scientific">Fusobacterium vincentii ATCC 49256</name>
    <dbReference type="NCBI Taxonomy" id="209882"/>
    <lineage>
        <taxon>Bacteria</taxon>
        <taxon>Fusobacteriati</taxon>
        <taxon>Fusobacteriota</taxon>
        <taxon>Fusobacteriia</taxon>
        <taxon>Fusobacteriales</taxon>
        <taxon>Fusobacteriaceae</taxon>
        <taxon>Fusobacterium</taxon>
    </lineage>
</organism>
<evidence type="ECO:0000313" key="1">
    <source>
        <dbReference type="EMBL" id="EAA25016.1"/>
    </source>
</evidence>
<gene>
    <name evidence="1" type="ORF">FNV2029</name>
</gene>
<reference evidence="1 2" key="1">
    <citation type="journal article" date="2003" name="Genome Res.">
        <title>Genome analysis of F. nucleatum sub spp vincentii and its comparison with the genome of F. nucleatum ATCC 25586.</title>
        <authorList>
            <person name="Kapatral V."/>
            <person name="Ivanova N."/>
            <person name="Anderson I."/>
            <person name="Reznik G."/>
            <person name="Bhattacharyya A."/>
            <person name="Gardner W.L."/>
            <person name="Mikhailova N."/>
            <person name="Lapidus A."/>
            <person name="Larsen N."/>
            <person name="D'Souza M."/>
            <person name="Walunas T."/>
            <person name="Haselkorn R."/>
            <person name="Overbeek R."/>
            <person name="Kyrpides N."/>
        </authorList>
    </citation>
    <scope>NUCLEOTIDE SEQUENCE [LARGE SCALE GENOMIC DNA]</scope>
    <source>
        <strain evidence="1 2">ATCC 49256</strain>
    </source>
</reference>
<evidence type="ECO:0000313" key="2">
    <source>
        <dbReference type="Proteomes" id="UP000006454"/>
    </source>
</evidence>
<proteinExistence type="predicted"/>
<name>Q7P7Z9_FUSVC</name>
<accession>Q7P7Z9</accession>
<dbReference type="EMBL" id="AABF01000007">
    <property type="protein sequence ID" value="EAA25016.1"/>
    <property type="molecule type" value="Genomic_DNA"/>
</dbReference>
<dbReference type="Proteomes" id="UP000006454">
    <property type="component" value="Unassembled WGS sequence"/>
</dbReference>